<dbReference type="HOGENOM" id="CLU_2210731_0_0_1"/>
<evidence type="ECO:0000313" key="1">
    <source>
        <dbReference type="EMBL" id="EOB14145.1"/>
    </source>
</evidence>
<name>R0MIW6_NOSB1</name>
<gene>
    <name evidence="1" type="ORF">NBO_36g0006</name>
</gene>
<dbReference type="Proteomes" id="UP000016927">
    <property type="component" value="Unassembled WGS sequence"/>
</dbReference>
<sequence>MLYSFNPAFLIFDKNKIFFNFIILGMLTKKKNILKKHMIKIFVQKIATSEYNLNRVIQKFIIGKGKIFLKNCCSRLTANFHIRHYEYYTLFNVFENMHLRSRDNHGL</sequence>
<evidence type="ECO:0000313" key="2">
    <source>
        <dbReference type="Proteomes" id="UP000016927"/>
    </source>
</evidence>
<protein>
    <submittedName>
        <fullName evidence="1">Uncharacterized protein</fullName>
    </submittedName>
</protein>
<reference evidence="1 2" key="1">
    <citation type="journal article" date="2013" name="BMC Genomics">
        <title>Comparative genomics of parasitic silkworm microsporidia reveal an association between genome expansion and host adaptation.</title>
        <authorList>
            <person name="Pan G."/>
            <person name="Xu J."/>
            <person name="Li T."/>
            <person name="Xia Q."/>
            <person name="Liu S.L."/>
            <person name="Zhang G."/>
            <person name="Li S."/>
            <person name="Li C."/>
            <person name="Liu H."/>
            <person name="Yang L."/>
            <person name="Liu T."/>
            <person name="Zhang X."/>
            <person name="Wu Z."/>
            <person name="Fan W."/>
            <person name="Dang X."/>
            <person name="Xiang H."/>
            <person name="Tao M."/>
            <person name="Li Y."/>
            <person name="Hu J."/>
            <person name="Li Z."/>
            <person name="Lin L."/>
            <person name="Luo J."/>
            <person name="Geng L."/>
            <person name="Wang L."/>
            <person name="Long M."/>
            <person name="Wan Y."/>
            <person name="He N."/>
            <person name="Zhang Z."/>
            <person name="Lu C."/>
            <person name="Keeling P.J."/>
            <person name="Wang J."/>
            <person name="Xiang Z."/>
            <person name="Zhou Z."/>
        </authorList>
    </citation>
    <scope>NUCLEOTIDE SEQUENCE [LARGE SCALE GENOMIC DNA]</scope>
    <source>
        <strain evidence="2">CQ1 / CVCC 102059</strain>
    </source>
</reference>
<dbReference type="AlphaFoldDB" id="R0MIW6"/>
<dbReference type="EMBL" id="KB908944">
    <property type="protein sequence ID" value="EOB14145.1"/>
    <property type="molecule type" value="Genomic_DNA"/>
</dbReference>
<proteinExistence type="predicted"/>
<keyword evidence="2" id="KW-1185">Reference proteome</keyword>
<accession>R0MIW6</accession>
<dbReference type="VEuPathDB" id="MicrosporidiaDB:NBO_36g0006"/>
<organism evidence="1 2">
    <name type="scientific">Nosema bombycis (strain CQ1 / CVCC 102059)</name>
    <name type="common">Microsporidian parasite</name>
    <name type="synonym">Pebrine of silkworm</name>
    <dbReference type="NCBI Taxonomy" id="578461"/>
    <lineage>
        <taxon>Eukaryota</taxon>
        <taxon>Fungi</taxon>
        <taxon>Fungi incertae sedis</taxon>
        <taxon>Microsporidia</taxon>
        <taxon>Nosematidae</taxon>
        <taxon>Nosema</taxon>
    </lineage>
</organism>